<dbReference type="Gene3D" id="1.10.10.10">
    <property type="entry name" value="Winged helix-like DNA-binding domain superfamily/Winged helix DNA-binding domain"/>
    <property type="match status" value="1"/>
</dbReference>
<dbReference type="PANTHER" id="PTHR35807">
    <property type="entry name" value="TRANSCRIPTIONAL REGULATOR REDD-RELATED"/>
    <property type="match status" value="1"/>
</dbReference>
<proteinExistence type="predicted"/>
<dbReference type="InterPro" id="IPR051677">
    <property type="entry name" value="AfsR-DnrI-RedD_regulator"/>
</dbReference>
<sequence length="613" mass="64985">MSVSLHLLGPPRIERGDGQPVALRGRKAWALLAYLALRPAGASRSHLAGLLFADAEDPLAALRWNLRELRRGLGDEVLRGDPLTLPRDVLALVDVDVVAHGHWREALDLPGLGGELLEGLAFSGSPSFEVWLDGQRRHAASLTTALLREAALARLAEGAAADAATLARRLVALEPLDENFQVLLVRCLGAAGDGIAAARQAAACRALFDRELGIAPGPALDDALATATSRPTQAPAVGRGAVLAQLEAGEAALRAGVLEPGLQCLRRAMADADALGDVPLRKRTRVALGGALVHAARGRDEEGAAALHEALGIGNGDAPATDAAACRELGYVEFLAGRYERASTWLMRAEPLAEGEPAELARIATVHGAVLSDQARYGDSLVQLRLAADLARQAGERRQTLYAESMTGRVLLLTGDHGAAEPLLERTVTQARQSWTAFLPWPQALAAELQLQRGCTDEAAAQFEEAFALGCHLGDPCWEGLAGRGLGLVAATRGEPERARTLLLDAIRRCMRFPDTYLWARVHALESLCGLAVAQAWPEAHAWVDELLVLSQRSGMQELAARAHLHSGHLGRRAALAVAAELARGIDNPSLARFVDTAWAEFTQGPGASPTPD</sequence>
<evidence type="ECO:0000313" key="2">
    <source>
        <dbReference type="Proteomes" id="UP000193427"/>
    </source>
</evidence>
<evidence type="ECO:0000313" key="1">
    <source>
        <dbReference type="EMBL" id="ARN21491.1"/>
    </source>
</evidence>
<gene>
    <name evidence="1" type="ORF">A4W93_17185</name>
</gene>
<dbReference type="Proteomes" id="UP000193427">
    <property type="component" value="Chromosome"/>
</dbReference>
<protein>
    <submittedName>
        <fullName evidence="1">SARP family transcriptional regulator</fullName>
    </submittedName>
</protein>
<dbReference type="PANTHER" id="PTHR35807:SF3">
    <property type="entry name" value="BLL5740 PROTEIN"/>
    <property type="match status" value="1"/>
</dbReference>
<dbReference type="EMBL" id="CP015118">
    <property type="protein sequence ID" value="ARN21491.1"/>
    <property type="molecule type" value="Genomic_DNA"/>
</dbReference>
<dbReference type="InterPro" id="IPR005158">
    <property type="entry name" value="BTAD"/>
</dbReference>
<dbReference type="InterPro" id="IPR011990">
    <property type="entry name" value="TPR-like_helical_dom_sf"/>
</dbReference>
<dbReference type="Gene3D" id="1.25.40.10">
    <property type="entry name" value="Tetratricopeptide repeat domain"/>
    <property type="match status" value="3"/>
</dbReference>
<keyword evidence="2" id="KW-1185">Reference proteome</keyword>
<dbReference type="SMART" id="SM01043">
    <property type="entry name" value="BTAD"/>
    <property type="match status" value="1"/>
</dbReference>
<dbReference type="InterPro" id="IPR036388">
    <property type="entry name" value="WH-like_DNA-bd_sf"/>
</dbReference>
<dbReference type="AlphaFoldDB" id="A0A1W6LB27"/>
<organism evidence="1 2">
    <name type="scientific">Piscinibacter gummiphilus</name>
    <dbReference type="NCBI Taxonomy" id="946333"/>
    <lineage>
        <taxon>Bacteria</taxon>
        <taxon>Pseudomonadati</taxon>
        <taxon>Pseudomonadota</taxon>
        <taxon>Betaproteobacteria</taxon>
        <taxon>Burkholderiales</taxon>
        <taxon>Sphaerotilaceae</taxon>
        <taxon>Piscinibacter</taxon>
    </lineage>
</organism>
<dbReference type="RefSeq" id="WP_085751780.1">
    <property type="nucleotide sequence ID" value="NZ_BSPR01000013.1"/>
</dbReference>
<dbReference type="STRING" id="946333.A4W93_17185"/>
<dbReference type="KEGG" id="rgu:A4W93_17185"/>
<dbReference type="Pfam" id="PF03704">
    <property type="entry name" value="BTAD"/>
    <property type="match status" value="1"/>
</dbReference>
<dbReference type="OrthoDB" id="118790at2"/>
<reference evidence="1 2" key="1">
    <citation type="submission" date="2016-04" db="EMBL/GenBank/DDBJ databases">
        <title>Complete genome sequence of natural rubber-degrading, novel Gram-negative bacterium, Rhizobacter gummiphilus strain NS21.</title>
        <authorList>
            <person name="Tabata M."/>
            <person name="Kasai D."/>
            <person name="Fukuda M."/>
        </authorList>
    </citation>
    <scope>NUCLEOTIDE SEQUENCE [LARGE SCALE GENOMIC DNA]</scope>
    <source>
        <strain evidence="1 2">NS21</strain>
    </source>
</reference>
<dbReference type="SUPFAM" id="SSF48452">
    <property type="entry name" value="TPR-like"/>
    <property type="match status" value="3"/>
</dbReference>
<name>A0A1W6LB27_9BURK</name>
<accession>A0A1W6LB27</accession>